<dbReference type="SUPFAM" id="SSF53474">
    <property type="entry name" value="alpha/beta-Hydrolases"/>
    <property type="match status" value="1"/>
</dbReference>
<dbReference type="InterPro" id="IPR022742">
    <property type="entry name" value="Hydrolase_4"/>
</dbReference>
<dbReference type="InterPro" id="IPR029058">
    <property type="entry name" value="AB_hydrolase_fold"/>
</dbReference>
<dbReference type="AlphaFoldDB" id="A0AAV2Z3G0"/>
<feature type="domain" description="Serine aminopeptidase S33" evidence="1">
    <location>
        <begin position="67"/>
        <end position="178"/>
    </location>
</feature>
<keyword evidence="3" id="KW-1185">Reference proteome</keyword>
<organism evidence="2 3">
    <name type="scientific">Lagenidium giganteum</name>
    <dbReference type="NCBI Taxonomy" id="4803"/>
    <lineage>
        <taxon>Eukaryota</taxon>
        <taxon>Sar</taxon>
        <taxon>Stramenopiles</taxon>
        <taxon>Oomycota</taxon>
        <taxon>Peronosporomycetes</taxon>
        <taxon>Pythiales</taxon>
        <taxon>Pythiaceae</taxon>
    </lineage>
</organism>
<sequence>MGRTLAMAGYAVFMVDHQGHGLSDGERMFAHHIDHLAEDSLEFVQHVLRLPGSLTTLKHPVDDDLDAHADVDWKTLPRFVLGHSIGGVLALRLMELSRKQGIEWNGVVLSSAAIYCFKPAKYKLGERALSLFGRVFPSFAMPVLDFYDVSHEREVLRRKLRDPIGMNASSIELHWALGLFLCASP</sequence>
<evidence type="ECO:0000259" key="1">
    <source>
        <dbReference type="Pfam" id="PF12146"/>
    </source>
</evidence>
<dbReference type="EMBL" id="DAKRPA010000061">
    <property type="protein sequence ID" value="DBA00594.1"/>
    <property type="molecule type" value="Genomic_DNA"/>
</dbReference>
<evidence type="ECO:0000313" key="2">
    <source>
        <dbReference type="EMBL" id="DBA00594.1"/>
    </source>
</evidence>
<name>A0AAV2Z3G0_9STRA</name>
<feature type="domain" description="Serine aminopeptidase S33" evidence="1">
    <location>
        <begin position="3"/>
        <end position="48"/>
    </location>
</feature>
<dbReference type="Pfam" id="PF12146">
    <property type="entry name" value="Hydrolase_4"/>
    <property type="match status" value="2"/>
</dbReference>
<dbReference type="Gene3D" id="3.40.50.1820">
    <property type="entry name" value="alpha/beta hydrolase"/>
    <property type="match status" value="1"/>
</dbReference>
<dbReference type="Proteomes" id="UP001146120">
    <property type="component" value="Unassembled WGS sequence"/>
</dbReference>
<comment type="caution">
    <text evidence="2">The sequence shown here is derived from an EMBL/GenBank/DDBJ whole genome shotgun (WGS) entry which is preliminary data.</text>
</comment>
<protein>
    <recommendedName>
        <fullName evidence="1">Serine aminopeptidase S33 domain-containing protein</fullName>
    </recommendedName>
</protein>
<accession>A0AAV2Z3G0</accession>
<dbReference type="PANTHER" id="PTHR11614">
    <property type="entry name" value="PHOSPHOLIPASE-RELATED"/>
    <property type="match status" value="1"/>
</dbReference>
<proteinExistence type="predicted"/>
<dbReference type="InterPro" id="IPR051044">
    <property type="entry name" value="MAG_DAG_Lipase"/>
</dbReference>
<reference evidence="2" key="1">
    <citation type="submission" date="2022-11" db="EMBL/GenBank/DDBJ databases">
        <authorList>
            <person name="Morgan W.R."/>
            <person name="Tartar A."/>
        </authorList>
    </citation>
    <scope>NUCLEOTIDE SEQUENCE</scope>
    <source>
        <strain evidence="2">ARSEF 373</strain>
    </source>
</reference>
<reference evidence="2" key="2">
    <citation type="journal article" date="2023" name="Microbiol Resour">
        <title>Decontamination and Annotation of the Draft Genome Sequence of the Oomycete Lagenidium giganteum ARSEF 373.</title>
        <authorList>
            <person name="Morgan W.R."/>
            <person name="Tartar A."/>
        </authorList>
    </citation>
    <scope>NUCLEOTIDE SEQUENCE</scope>
    <source>
        <strain evidence="2">ARSEF 373</strain>
    </source>
</reference>
<evidence type="ECO:0000313" key="3">
    <source>
        <dbReference type="Proteomes" id="UP001146120"/>
    </source>
</evidence>
<gene>
    <name evidence="2" type="ORF">N0F65_007723</name>
</gene>